<proteinExistence type="predicted"/>
<dbReference type="Proteomes" id="UP001617907">
    <property type="component" value="Unassembled WGS sequence"/>
</dbReference>
<feature type="compositionally biased region" description="Basic and acidic residues" evidence="1">
    <location>
        <begin position="1"/>
        <end position="23"/>
    </location>
</feature>
<feature type="region of interest" description="Disordered" evidence="1">
    <location>
        <begin position="1"/>
        <end position="26"/>
    </location>
</feature>
<reference evidence="2 3" key="1">
    <citation type="submission" date="2024-10" db="EMBL/GenBank/DDBJ databases">
        <title>The Natural Products Discovery Center: Release of the First 8490 Sequenced Strains for Exploring Actinobacteria Biosynthetic Diversity.</title>
        <authorList>
            <person name="Kalkreuter E."/>
            <person name="Kautsar S.A."/>
            <person name="Yang D."/>
            <person name="Bader C.D."/>
            <person name="Teijaro C.N."/>
            <person name="Fluegel L."/>
            <person name="Davis C.M."/>
            <person name="Simpson J.R."/>
            <person name="Lauterbach L."/>
            <person name="Steele A.D."/>
            <person name="Gui C."/>
            <person name="Meng S."/>
            <person name="Li G."/>
            <person name="Viehrig K."/>
            <person name="Ye F."/>
            <person name="Su P."/>
            <person name="Kiefer A.F."/>
            <person name="Nichols A."/>
            <person name="Cepeda A.J."/>
            <person name="Yan W."/>
            <person name="Fan B."/>
            <person name="Jiang Y."/>
            <person name="Adhikari A."/>
            <person name="Zheng C.-J."/>
            <person name="Schuster L."/>
            <person name="Cowan T.M."/>
            <person name="Smanski M.J."/>
            <person name="Chevrette M.G."/>
            <person name="De Carvalho L.P.S."/>
            <person name="Shen B."/>
        </authorList>
    </citation>
    <scope>NUCLEOTIDE SEQUENCE [LARGE SCALE GENOMIC DNA]</scope>
    <source>
        <strain evidence="2 3">NPDC093086</strain>
    </source>
</reference>
<name>A0ABW8HHL3_9ACTN</name>
<keyword evidence="3" id="KW-1185">Reference proteome</keyword>
<evidence type="ECO:0000256" key="1">
    <source>
        <dbReference type="SAM" id="MobiDB-lite"/>
    </source>
</evidence>
<evidence type="ECO:0000313" key="3">
    <source>
        <dbReference type="Proteomes" id="UP001617907"/>
    </source>
</evidence>
<evidence type="ECO:0000313" key="2">
    <source>
        <dbReference type="EMBL" id="MFJ6040231.1"/>
    </source>
</evidence>
<accession>A0ABW8HHL3</accession>
<gene>
    <name evidence="2" type="ORF">ACIQFM_28700</name>
</gene>
<sequence length="298" mass="32653">MPDVAKAQERHEAARKLRREFPRGKTPAEAVAAVQADAVARFADTGKWPTTFAKDAAKAHADALAWEAEAEALWSLERSTEAAAEHLRDSLSADVLAHLDGRLTEILDAAKSAGEALGDVTTAEQAIDAGSDVLDAWRRLTALLKDYRNVREAQWEILRAVSGEDKRARMRGWREAGHGEIKEVRMADVPARIVDAMASDSYDVEFLVWVAQSGAAYVPESYDDLEFHVTTATEPVAYDDHGPIDISPRVLPPLKPRPARVYPHSSTPHLDAAQPTPERPTANASALDREPTTTDYFA</sequence>
<comment type="caution">
    <text evidence="2">The sequence shown here is derived from an EMBL/GenBank/DDBJ whole genome shotgun (WGS) entry which is preliminary data.</text>
</comment>
<protein>
    <submittedName>
        <fullName evidence="2">Uncharacterized protein</fullName>
    </submittedName>
</protein>
<dbReference type="EMBL" id="JBIVPC010000017">
    <property type="protein sequence ID" value="MFJ6040231.1"/>
    <property type="molecule type" value="Genomic_DNA"/>
</dbReference>
<organism evidence="2 3">
    <name type="scientific">Streptomyces ardesiacus</name>
    <dbReference type="NCBI Taxonomy" id="285564"/>
    <lineage>
        <taxon>Bacteria</taxon>
        <taxon>Bacillati</taxon>
        <taxon>Actinomycetota</taxon>
        <taxon>Actinomycetes</taxon>
        <taxon>Kitasatosporales</taxon>
        <taxon>Streptomycetaceae</taxon>
        <taxon>Streptomyces</taxon>
    </lineage>
</organism>
<feature type="region of interest" description="Disordered" evidence="1">
    <location>
        <begin position="255"/>
        <end position="298"/>
    </location>
</feature>
<dbReference type="RefSeq" id="WP_350891368.1">
    <property type="nucleotide sequence ID" value="NZ_JBEOTR010000017.1"/>
</dbReference>